<dbReference type="Proteomes" id="UP001595965">
    <property type="component" value="Unassembled WGS sequence"/>
</dbReference>
<feature type="transmembrane region" description="Helical" evidence="2">
    <location>
        <begin position="166"/>
        <end position="186"/>
    </location>
</feature>
<evidence type="ECO:0000256" key="1">
    <source>
        <dbReference type="SAM" id="MobiDB-lite"/>
    </source>
</evidence>
<dbReference type="Pfam" id="PF09819">
    <property type="entry name" value="ABC_cobalt"/>
    <property type="match status" value="1"/>
</dbReference>
<comment type="caution">
    <text evidence="3">The sequence shown here is derived from an EMBL/GenBank/DDBJ whole genome shotgun (WGS) entry which is preliminary data.</text>
</comment>
<proteinExistence type="predicted"/>
<evidence type="ECO:0000313" key="4">
    <source>
        <dbReference type="Proteomes" id="UP001595965"/>
    </source>
</evidence>
<accession>A0ABV8XYT7</accession>
<protein>
    <submittedName>
        <fullName evidence="3">ECF transporter S component</fullName>
    </submittedName>
</protein>
<keyword evidence="2" id="KW-0812">Transmembrane</keyword>
<feature type="transmembrane region" description="Helical" evidence="2">
    <location>
        <begin position="55"/>
        <end position="75"/>
    </location>
</feature>
<keyword evidence="2" id="KW-1133">Transmembrane helix</keyword>
<dbReference type="EMBL" id="JBHSEN010000001">
    <property type="protein sequence ID" value="MFC4428773.1"/>
    <property type="molecule type" value="Genomic_DNA"/>
</dbReference>
<gene>
    <name evidence="3" type="ORF">ACFO0K_03660</name>
</gene>
<feature type="transmembrane region" description="Helical" evidence="2">
    <location>
        <begin position="116"/>
        <end position="133"/>
    </location>
</feature>
<dbReference type="RefSeq" id="WP_344229513.1">
    <property type="nucleotide sequence ID" value="NZ_BAAALH010000002.1"/>
</dbReference>
<feature type="transmembrane region" description="Helical" evidence="2">
    <location>
        <begin position="87"/>
        <end position="109"/>
    </location>
</feature>
<evidence type="ECO:0000313" key="3">
    <source>
        <dbReference type="EMBL" id="MFC4428773.1"/>
    </source>
</evidence>
<keyword evidence="2" id="KW-0472">Membrane</keyword>
<reference evidence="4" key="1">
    <citation type="journal article" date="2019" name="Int. J. Syst. Evol. Microbiol.">
        <title>The Global Catalogue of Microorganisms (GCM) 10K type strain sequencing project: providing services to taxonomists for standard genome sequencing and annotation.</title>
        <authorList>
            <consortium name="The Broad Institute Genomics Platform"/>
            <consortium name="The Broad Institute Genome Sequencing Center for Infectious Disease"/>
            <person name="Wu L."/>
            <person name="Ma J."/>
        </authorList>
    </citation>
    <scope>NUCLEOTIDE SEQUENCE [LARGE SCALE GENOMIC DNA]</scope>
    <source>
        <strain evidence="4">CGMCC 1.12125</strain>
    </source>
</reference>
<dbReference type="InterPro" id="IPR017195">
    <property type="entry name" value="ABC_thiamin-permease_prd"/>
</dbReference>
<organism evidence="3 4">
    <name type="scientific">Citricoccus alkalitolerans</name>
    <dbReference type="NCBI Taxonomy" id="246603"/>
    <lineage>
        <taxon>Bacteria</taxon>
        <taxon>Bacillati</taxon>
        <taxon>Actinomycetota</taxon>
        <taxon>Actinomycetes</taxon>
        <taxon>Micrococcales</taxon>
        <taxon>Micrococcaceae</taxon>
        <taxon>Citricoccus</taxon>
    </lineage>
</organism>
<feature type="compositionally biased region" description="Polar residues" evidence="1">
    <location>
        <begin position="1"/>
        <end position="11"/>
    </location>
</feature>
<keyword evidence="4" id="KW-1185">Reference proteome</keyword>
<evidence type="ECO:0000256" key="2">
    <source>
        <dbReference type="SAM" id="Phobius"/>
    </source>
</evidence>
<name>A0ABV8XYT7_9MICC</name>
<feature type="transmembrane region" description="Helical" evidence="2">
    <location>
        <begin position="198"/>
        <end position="219"/>
    </location>
</feature>
<feature type="region of interest" description="Disordered" evidence="1">
    <location>
        <begin position="1"/>
        <end position="47"/>
    </location>
</feature>
<sequence>MVSMKTGNTPQHPDATPGHDAGHAPSADIGATTGTTTGNGRASGSAAPNRRSWRVVDIVVAAVIAVASGVIFWAWNLAYAGLSPAFAAFPPSSALVAGMWLFPAVLGGLIIRRPGAALFTELVAAAVSALLGSQFGLTVLASGVVQGLGPELILLAFLYRRFTLPVALLAGLVTGIFGGINDAFIFNWFPEYTLDWKLIYVGLVGVSGLVIAGLLSWLATRGLAATGALSALASRRAHQEPVA</sequence>
<feature type="compositionally biased region" description="Low complexity" evidence="1">
    <location>
        <begin position="26"/>
        <end position="47"/>
    </location>
</feature>